<dbReference type="PANTHER" id="PTHR33747">
    <property type="entry name" value="UPF0225 PROTEIN SCO1677"/>
    <property type="match status" value="1"/>
</dbReference>
<evidence type="ECO:0000313" key="1">
    <source>
        <dbReference type="EMBL" id="QIZ76013.1"/>
    </source>
</evidence>
<reference evidence="1 2" key="1">
    <citation type="submission" date="2020-04" db="EMBL/GenBank/DDBJ databases">
        <title>Ferrimonas sp. S7 isolated from sea water.</title>
        <authorList>
            <person name="Bae S.S."/>
            <person name="Baek K."/>
        </authorList>
    </citation>
    <scope>NUCLEOTIDE SEQUENCE [LARGE SCALE GENOMIC DNA]</scope>
    <source>
        <strain evidence="1 2">S7</strain>
    </source>
</reference>
<dbReference type="SUPFAM" id="SSF103642">
    <property type="entry name" value="Sec-C motif"/>
    <property type="match status" value="1"/>
</dbReference>
<sequence length="110" mass="12058">MSKFFFKGKIEKKPKHESFGYNTKREVKLGSEEMPLSLQVATEARRAEIQAQVEQHNLVATIAVIADQAEDITQLDAIVSKPETVTTAATPGRNDPCTCGSGKKFKKCCG</sequence>
<dbReference type="InterPro" id="IPR004027">
    <property type="entry name" value="SEC_C_motif"/>
</dbReference>
<dbReference type="NCBIfam" id="TIGR04102">
    <property type="entry name" value="SWIM_PBPRA1643"/>
    <property type="match status" value="1"/>
</dbReference>
<gene>
    <name evidence="1" type="ORF">HER31_03400</name>
</gene>
<dbReference type="Pfam" id="PF02810">
    <property type="entry name" value="SEC-C"/>
    <property type="match status" value="1"/>
</dbReference>
<accession>A0A6H1UCC7</accession>
<dbReference type="InterPro" id="IPR026368">
    <property type="entry name" value="SWIM_PBPRA1643"/>
</dbReference>
<protein>
    <submittedName>
        <fullName evidence="1">Zinc chelation protein SecC</fullName>
    </submittedName>
</protein>
<evidence type="ECO:0000313" key="2">
    <source>
        <dbReference type="Proteomes" id="UP000501602"/>
    </source>
</evidence>
<dbReference type="Gene3D" id="3.10.450.50">
    <property type="match status" value="1"/>
</dbReference>
<proteinExistence type="predicted"/>
<name>A0A6H1UCC7_9GAMM</name>
<dbReference type="EMBL" id="CP051180">
    <property type="protein sequence ID" value="QIZ76013.1"/>
    <property type="molecule type" value="Genomic_DNA"/>
</dbReference>
<dbReference type="PANTHER" id="PTHR33747:SF1">
    <property type="entry name" value="ADENYLATE CYCLASE-ASSOCIATED CAP C-TERMINAL DOMAIN-CONTAINING PROTEIN"/>
    <property type="match status" value="1"/>
</dbReference>
<keyword evidence="2" id="KW-1185">Reference proteome</keyword>
<dbReference type="AlphaFoldDB" id="A0A6H1UCC7"/>
<dbReference type="KEGG" id="fes:HER31_03400"/>
<dbReference type="Proteomes" id="UP000501602">
    <property type="component" value="Chromosome"/>
</dbReference>
<dbReference type="RefSeq" id="WP_168659274.1">
    <property type="nucleotide sequence ID" value="NZ_CP051180.1"/>
</dbReference>
<organism evidence="1 2">
    <name type="scientific">Ferrimonas lipolytica</name>
    <dbReference type="NCBI Taxonomy" id="2724191"/>
    <lineage>
        <taxon>Bacteria</taxon>
        <taxon>Pseudomonadati</taxon>
        <taxon>Pseudomonadota</taxon>
        <taxon>Gammaproteobacteria</taxon>
        <taxon>Alteromonadales</taxon>
        <taxon>Ferrimonadaceae</taxon>
        <taxon>Ferrimonas</taxon>
    </lineage>
</organism>